<proteinExistence type="inferred from homology"/>
<gene>
    <name evidence="4" type="ORF">NA56DRAFT_642263</name>
</gene>
<dbReference type="Pfam" id="PF19031">
    <property type="entry name" value="Intu_longin_1"/>
    <property type="match status" value="1"/>
</dbReference>
<sequence length="875" mass="96040">MSLTSDHPHSAKVVPAQLGFLAIYNPSLGTTDETLQNQIAYYSSSSARHRSSHKAPQSVDENVLREEKNEQLRQIGLAQGMVEFGRSFSDGRAVDTVETEKSRIVLHELEAGWWILASINLTILPTTPKAPVGKSRAAEHQEVTEYSSREVKPAILLLGDLLRAHSTFLLHHASSMSALFVRTRRSKFVGILRRYWDTFLSTWNVLMHGNPANSLYGGIKVAACGELGMGVGEEERGSGEREVLEGFVGRIEGLVDVIVSRFGDVDFKDDPSTKGNKKEAQRAKPTSPWLGSGNEPGAEDGVIFLGTGAVSKKSLRDISHWVEDLYRWGAYAYGVIDNPTSTRRPKKSKQKQHTNKKELSPDARKKSKQVYGLVNRDKSPQNQNLPAEDEMVTIDPTPVKDGDSPNSSKSKRRRPSFHRGPSSFASTDSESSKANKFVSYLKLGYGTHWSLGGISAKNEGVAAPTALPVSEAISGPSGEQMDLDGMLETSQHPPNDSQGHYMIGLMGDIENEDGEASEVEPQTPRDHANVDESNTRLVLRTLTVELEREEDARAEVDISIDLGQNEQGQSSCKHTGSEHTGTSNASFESQDRNKTKKLRVVVYANRPFIFVFLFELRTDTLALSSLYRSLHYQIGPLHKPLINSTTYRASKPKVDPTDGSTTPIYDLVWDPRLLTINSSIPNIPDPLQMQSQSVEQLTWSRIEALNTHMQIINTYIASSTDRSELERTCKTSRGWWVVWTRVPDPEPSTASLASGQVKIPGLIAEDSVETQTSSQGLGAGDASRGTSTFMSTTSAAHPFLEVVSNGYESVPRDKEIFLIRRASDYVAGKPAGRFASGSSALASDSSWISSGPGKLAQGIGVDTKRYIEALLNLNR</sequence>
<organism evidence="4 5">
    <name type="scientific">Hyaloscypha hepaticicola</name>
    <dbReference type="NCBI Taxonomy" id="2082293"/>
    <lineage>
        <taxon>Eukaryota</taxon>
        <taxon>Fungi</taxon>
        <taxon>Dikarya</taxon>
        <taxon>Ascomycota</taxon>
        <taxon>Pezizomycotina</taxon>
        <taxon>Leotiomycetes</taxon>
        <taxon>Helotiales</taxon>
        <taxon>Hyaloscyphaceae</taxon>
        <taxon>Hyaloscypha</taxon>
    </lineage>
</organism>
<dbReference type="PANTHER" id="PTHR13056">
    <property type="entry name" value="VACUOLAR FUSION PROTEIN CCZ1 HOMOLOG-RELATED"/>
    <property type="match status" value="1"/>
</dbReference>
<feature type="compositionally biased region" description="Polar residues" evidence="2">
    <location>
        <begin position="562"/>
        <end position="588"/>
    </location>
</feature>
<feature type="compositionally biased region" description="Basic and acidic residues" evidence="2">
    <location>
        <begin position="355"/>
        <end position="364"/>
    </location>
</feature>
<evidence type="ECO:0000313" key="4">
    <source>
        <dbReference type="EMBL" id="PMD25218.1"/>
    </source>
</evidence>
<reference evidence="4 5" key="1">
    <citation type="submission" date="2016-05" db="EMBL/GenBank/DDBJ databases">
        <title>A degradative enzymes factory behind the ericoid mycorrhizal symbiosis.</title>
        <authorList>
            <consortium name="DOE Joint Genome Institute"/>
            <person name="Martino E."/>
            <person name="Morin E."/>
            <person name="Grelet G."/>
            <person name="Kuo A."/>
            <person name="Kohler A."/>
            <person name="Daghino S."/>
            <person name="Barry K."/>
            <person name="Choi C."/>
            <person name="Cichocki N."/>
            <person name="Clum A."/>
            <person name="Copeland A."/>
            <person name="Hainaut M."/>
            <person name="Haridas S."/>
            <person name="Labutti K."/>
            <person name="Lindquist E."/>
            <person name="Lipzen A."/>
            <person name="Khouja H.-R."/>
            <person name="Murat C."/>
            <person name="Ohm R."/>
            <person name="Olson A."/>
            <person name="Spatafora J."/>
            <person name="Veneault-Fourrey C."/>
            <person name="Henrissat B."/>
            <person name="Grigoriev I."/>
            <person name="Martin F."/>
            <person name="Perotto S."/>
        </authorList>
    </citation>
    <scope>NUCLEOTIDE SEQUENCE [LARGE SCALE GENOMIC DNA]</scope>
    <source>
        <strain evidence="4 5">UAMH 7357</strain>
    </source>
</reference>
<comment type="similarity">
    <text evidence="1">Belongs to the CCZ1 family.</text>
</comment>
<feature type="compositionally biased region" description="Basic residues" evidence="2">
    <location>
        <begin position="343"/>
        <end position="354"/>
    </location>
</feature>
<dbReference type="OrthoDB" id="240546at2759"/>
<dbReference type="InterPro" id="IPR043987">
    <property type="entry name" value="CCZ1/INTU/HSP4_longin_1"/>
</dbReference>
<protein>
    <recommendedName>
        <fullName evidence="3">CCZ1/INTU/HSP4 first Longin domain-containing protein</fullName>
    </recommendedName>
</protein>
<feature type="region of interest" description="Disordered" evidence="2">
    <location>
        <begin position="269"/>
        <end position="295"/>
    </location>
</feature>
<feature type="domain" description="CCZ1/INTU/HSP4 first Longin" evidence="3">
    <location>
        <begin position="20"/>
        <end position="121"/>
    </location>
</feature>
<evidence type="ECO:0000256" key="2">
    <source>
        <dbReference type="SAM" id="MobiDB-lite"/>
    </source>
</evidence>
<dbReference type="GO" id="GO:0016192">
    <property type="term" value="P:vesicle-mediated transport"/>
    <property type="evidence" value="ECO:0007669"/>
    <property type="project" value="InterPro"/>
</dbReference>
<evidence type="ECO:0000259" key="3">
    <source>
        <dbReference type="Pfam" id="PF19031"/>
    </source>
</evidence>
<keyword evidence="5" id="KW-1185">Reference proteome</keyword>
<feature type="region of interest" description="Disordered" evidence="2">
    <location>
        <begin position="337"/>
        <end position="431"/>
    </location>
</feature>
<dbReference type="EMBL" id="KZ613470">
    <property type="protein sequence ID" value="PMD25218.1"/>
    <property type="molecule type" value="Genomic_DNA"/>
</dbReference>
<feature type="compositionally biased region" description="Basic and acidic residues" evidence="2">
    <location>
        <begin position="269"/>
        <end position="282"/>
    </location>
</feature>
<dbReference type="Proteomes" id="UP000235672">
    <property type="component" value="Unassembled WGS sequence"/>
</dbReference>
<dbReference type="GO" id="GO:0035658">
    <property type="term" value="C:Mon1-Ccz1 complex"/>
    <property type="evidence" value="ECO:0007669"/>
    <property type="project" value="InterPro"/>
</dbReference>
<name>A0A2J6QG67_9HELO</name>
<dbReference type="STRING" id="1745343.A0A2J6QG67"/>
<dbReference type="AlphaFoldDB" id="A0A2J6QG67"/>
<dbReference type="PANTHER" id="PTHR13056:SF0">
    <property type="entry name" value="VACUOLAR FUSION PROTEIN CCZ1 HOMOLOG-RELATED"/>
    <property type="match status" value="1"/>
</dbReference>
<evidence type="ECO:0000313" key="5">
    <source>
        <dbReference type="Proteomes" id="UP000235672"/>
    </source>
</evidence>
<dbReference type="InterPro" id="IPR013176">
    <property type="entry name" value="Ccz1"/>
</dbReference>
<feature type="region of interest" description="Disordered" evidence="2">
    <location>
        <begin position="561"/>
        <end position="591"/>
    </location>
</feature>
<evidence type="ECO:0000256" key="1">
    <source>
        <dbReference type="ARBA" id="ARBA00005352"/>
    </source>
</evidence>
<accession>A0A2J6QG67</accession>